<keyword evidence="2" id="KW-0966">Cell projection</keyword>
<dbReference type="InterPro" id="IPR013974">
    <property type="entry name" value="SAF"/>
</dbReference>
<comment type="caution">
    <text evidence="2">The sequence shown here is derived from an EMBL/GenBank/DDBJ whole genome shotgun (WGS) entry which is preliminary data.</text>
</comment>
<accession>A0A6P2CBS2</accession>
<dbReference type="SMART" id="SM00858">
    <property type="entry name" value="SAF"/>
    <property type="match status" value="1"/>
</dbReference>
<evidence type="ECO:0000313" key="3">
    <source>
        <dbReference type="Proteomes" id="UP000471120"/>
    </source>
</evidence>
<dbReference type="EMBL" id="QRCM01000001">
    <property type="protein sequence ID" value="TXG90207.1"/>
    <property type="molecule type" value="Genomic_DNA"/>
</dbReference>
<keyword evidence="2" id="KW-0969">Cilium</keyword>
<dbReference type="Pfam" id="PF08666">
    <property type="entry name" value="SAF"/>
    <property type="match status" value="1"/>
</dbReference>
<reference evidence="2 3" key="1">
    <citation type="submission" date="2018-07" db="EMBL/GenBank/DDBJ databases">
        <title>Genome sequence of Rhodococcus rhodnii ATCC 35071 from Rhodnius prolixus.</title>
        <authorList>
            <person name="Patel V."/>
            <person name="Vogel K.J."/>
        </authorList>
    </citation>
    <scope>NUCLEOTIDE SEQUENCE [LARGE SCALE GENOMIC DNA]</scope>
    <source>
        <strain evidence="2 3">ATCC 35071</strain>
    </source>
</reference>
<organism evidence="2 3">
    <name type="scientific">Rhodococcus rhodnii</name>
    <dbReference type="NCBI Taxonomy" id="38312"/>
    <lineage>
        <taxon>Bacteria</taxon>
        <taxon>Bacillati</taxon>
        <taxon>Actinomycetota</taxon>
        <taxon>Actinomycetes</taxon>
        <taxon>Mycobacteriales</taxon>
        <taxon>Nocardiaceae</taxon>
        <taxon>Rhodococcus</taxon>
    </lineage>
</organism>
<dbReference type="CDD" id="cd11614">
    <property type="entry name" value="SAF_CpaB_FlgA_like"/>
    <property type="match status" value="1"/>
</dbReference>
<evidence type="ECO:0000259" key="1">
    <source>
        <dbReference type="SMART" id="SM00858"/>
    </source>
</evidence>
<keyword evidence="2" id="KW-0282">Flagellum</keyword>
<dbReference type="Proteomes" id="UP000471120">
    <property type="component" value="Unassembled WGS sequence"/>
</dbReference>
<sequence length="216" mass="22138">MPRTLAPSLLDRLHAFTHPHWARAVLVRRVAAGVLAALALVLALQGDRDGETATVVVAARDLAPGTVVGAEDVTAAQRVESMLPAGAVVGIGDVEGRTLAGPVRAGEILTDVRVVSPRLAQAATGDGAARVVPVRLADAGVVDLLREGDRVDVLSTTGDDERSAEVVASNAVVVLVDQGGESSDRRDRMVMLALPGDAAERVAVASLTEALAVTLA</sequence>
<proteinExistence type="predicted"/>
<protein>
    <submittedName>
        <fullName evidence="2">Flagellar biosynthesis protein FlgA</fullName>
    </submittedName>
</protein>
<evidence type="ECO:0000313" key="2">
    <source>
        <dbReference type="EMBL" id="TXG90207.1"/>
    </source>
</evidence>
<dbReference type="Gene3D" id="3.90.1210.10">
    <property type="entry name" value="Antifreeze-like/N-acetylneuraminic acid synthase C-terminal domain"/>
    <property type="match status" value="1"/>
</dbReference>
<dbReference type="AlphaFoldDB" id="A0A6P2CBS2"/>
<name>A0A6P2CBS2_9NOCA</name>
<feature type="domain" description="SAF" evidence="1">
    <location>
        <begin position="53"/>
        <end position="115"/>
    </location>
</feature>
<gene>
    <name evidence="2" type="ORF">DW322_08195</name>
</gene>
<dbReference type="RefSeq" id="WP_010837104.1">
    <property type="nucleotide sequence ID" value="NZ_QRCM01000001.1"/>
</dbReference>